<proteinExistence type="predicted"/>
<accession>A0A059ARV9</accession>
<dbReference type="AlphaFoldDB" id="A0A059ARV9"/>
<dbReference type="Gramene" id="KCW56474">
    <property type="protein sequence ID" value="KCW56474"/>
    <property type="gene ID" value="EUGRSUZ_I02202"/>
</dbReference>
<name>A0A059ARV9_EUCGR</name>
<sequence length="74" mass="8695">MVEFKISLYARIIHGDMFKAQMNSFSLKEEMLQVGFDKILDGCYVWYEISKEAPQQEKKNTLEPLVSIMRCDQT</sequence>
<reference evidence="1" key="1">
    <citation type="submission" date="2013-07" db="EMBL/GenBank/DDBJ databases">
        <title>The genome of Eucalyptus grandis.</title>
        <authorList>
            <person name="Schmutz J."/>
            <person name="Hayes R."/>
            <person name="Myburg A."/>
            <person name="Tuskan G."/>
            <person name="Grattapaglia D."/>
            <person name="Rokhsar D.S."/>
        </authorList>
    </citation>
    <scope>NUCLEOTIDE SEQUENCE</scope>
    <source>
        <tissue evidence="1">Leaf extractions</tissue>
    </source>
</reference>
<organism evidence="1">
    <name type="scientific">Eucalyptus grandis</name>
    <name type="common">Flooded gum</name>
    <dbReference type="NCBI Taxonomy" id="71139"/>
    <lineage>
        <taxon>Eukaryota</taxon>
        <taxon>Viridiplantae</taxon>
        <taxon>Streptophyta</taxon>
        <taxon>Embryophyta</taxon>
        <taxon>Tracheophyta</taxon>
        <taxon>Spermatophyta</taxon>
        <taxon>Magnoliopsida</taxon>
        <taxon>eudicotyledons</taxon>
        <taxon>Gunneridae</taxon>
        <taxon>Pentapetalae</taxon>
        <taxon>rosids</taxon>
        <taxon>malvids</taxon>
        <taxon>Myrtales</taxon>
        <taxon>Myrtaceae</taxon>
        <taxon>Myrtoideae</taxon>
        <taxon>Eucalypteae</taxon>
        <taxon>Eucalyptus</taxon>
    </lineage>
</organism>
<gene>
    <name evidence="1" type="ORF">EUGRSUZ_I02202</name>
</gene>
<dbReference type="InParanoid" id="A0A059ARV9"/>
<protein>
    <submittedName>
        <fullName evidence="1">Uncharacterized protein</fullName>
    </submittedName>
</protein>
<evidence type="ECO:0000313" key="1">
    <source>
        <dbReference type="EMBL" id="KCW56474.1"/>
    </source>
</evidence>
<dbReference type="EMBL" id="KK198761">
    <property type="protein sequence ID" value="KCW56474.1"/>
    <property type="molecule type" value="Genomic_DNA"/>
</dbReference>